<keyword evidence="3" id="KW-1185">Reference proteome</keyword>
<proteinExistence type="predicted"/>
<name>A0A0B2UTF6_TOXCA</name>
<sequence>MQVDAEFTQDGNLQQIKSAEFLPLFNIFYIVFIAVFAIFAIISCIAVCKRLRSNSSRRRTNGFHRSTIYTLTQAIRSNRCSDENGRSRRDNGELCMTERPNGSCRTTAIRKTHDRVVPETPPPSYSDIFPA</sequence>
<gene>
    <name evidence="2" type="ORF">Tcan_14739</name>
</gene>
<keyword evidence="1" id="KW-1133">Transmembrane helix</keyword>
<protein>
    <submittedName>
        <fullName evidence="2">Uncharacterized protein</fullName>
    </submittedName>
</protein>
<dbReference type="Proteomes" id="UP000031036">
    <property type="component" value="Unassembled WGS sequence"/>
</dbReference>
<evidence type="ECO:0000256" key="1">
    <source>
        <dbReference type="SAM" id="Phobius"/>
    </source>
</evidence>
<keyword evidence="1" id="KW-0812">Transmembrane</keyword>
<organism evidence="2 3">
    <name type="scientific">Toxocara canis</name>
    <name type="common">Canine roundworm</name>
    <dbReference type="NCBI Taxonomy" id="6265"/>
    <lineage>
        <taxon>Eukaryota</taxon>
        <taxon>Metazoa</taxon>
        <taxon>Ecdysozoa</taxon>
        <taxon>Nematoda</taxon>
        <taxon>Chromadorea</taxon>
        <taxon>Rhabditida</taxon>
        <taxon>Spirurina</taxon>
        <taxon>Ascaridomorpha</taxon>
        <taxon>Ascaridoidea</taxon>
        <taxon>Toxocaridae</taxon>
        <taxon>Toxocara</taxon>
    </lineage>
</organism>
<evidence type="ECO:0000313" key="3">
    <source>
        <dbReference type="Proteomes" id="UP000031036"/>
    </source>
</evidence>
<evidence type="ECO:0000313" key="2">
    <source>
        <dbReference type="EMBL" id="KHN72529.1"/>
    </source>
</evidence>
<reference evidence="2 3" key="1">
    <citation type="submission" date="2014-11" db="EMBL/GenBank/DDBJ databases">
        <title>Genetic blueprint of the zoonotic pathogen Toxocara canis.</title>
        <authorList>
            <person name="Zhu X.-Q."/>
            <person name="Korhonen P.K."/>
            <person name="Cai H."/>
            <person name="Young N.D."/>
            <person name="Nejsum P."/>
            <person name="von Samson-Himmelstjerna G."/>
            <person name="Boag P.R."/>
            <person name="Tan P."/>
            <person name="Li Q."/>
            <person name="Min J."/>
            <person name="Yang Y."/>
            <person name="Wang X."/>
            <person name="Fang X."/>
            <person name="Hall R.S."/>
            <person name="Hofmann A."/>
            <person name="Sternberg P.W."/>
            <person name="Jex A.R."/>
            <person name="Gasser R.B."/>
        </authorList>
    </citation>
    <scope>NUCLEOTIDE SEQUENCE [LARGE SCALE GENOMIC DNA]</scope>
    <source>
        <strain evidence="2">PN_DK_2014</strain>
    </source>
</reference>
<comment type="caution">
    <text evidence="2">The sequence shown here is derived from an EMBL/GenBank/DDBJ whole genome shotgun (WGS) entry which is preliminary data.</text>
</comment>
<dbReference type="EMBL" id="JPKZ01003248">
    <property type="protein sequence ID" value="KHN72529.1"/>
    <property type="molecule type" value="Genomic_DNA"/>
</dbReference>
<keyword evidence="1" id="KW-0472">Membrane</keyword>
<accession>A0A0B2UTF6</accession>
<dbReference type="AlphaFoldDB" id="A0A0B2UTF6"/>
<feature type="transmembrane region" description="Helical" evidence="1">
    <location>
        <begin position="27"/>
        <end position="48"/>
    </location>
</feature>